<keyword evidence="5 13" id="KW-0732">Signal</keyword>
<keyword evidence="17" id="KW-1185">Reference proteome</keyword>
<dbReference type="GO" id="GO:0044718">
    <property type="term" value="P:siderophore transmembrane transport"/>
    <property type="evidence" value="ECO:0007669"/>
    <property type="project" value="TreeGrafter"/>
</dbReference>
<reference evidence="16 17" key="1">
    <citation type="submission" date="2019-07" db="EMBL/GenBank/DDBJ databases">
        <title>Whole genome shotgun sequence of Adhaeribacter aerolatus NBRC 106133.</title>
        <authorList>
            <person name="Hosoyama A."/>
            <person name="Uohara A."/>
            <person name="Ohji S."/>
            <person name="Ichikawa N."/>
        </authorList>
    </citation>
    <scope>NUCLEOTIDE SEQUENCE [LARGE SCALE GENOMIC DNA]</scope>
    <source>
        <strain evidence="16 17">NBRC 106133</strain>
    </source>
</reference>
<dbReference type="Gene3D" id="2.170.130.10">
    <property type="entry name" value="TonB-dependent receptor, plug domain"/>
    <property type="match status" value="1"/>
</dbReference>
<dbReference type="InterPro" id="IPR036942">
    <property type="entry name" value="Beta-barrel_TonB_sf"/>
</dbReference>
<dbReference type="AlphaFoldDB" id="A0A512ASW1"/>
<evidence type="ECO:0000256" key="12">
    <source>
        <dbReference type="SAM" id="MobiDB-lite"/>
    </source>
</evidence>
<keyword evidence="6 11" id="KW-0798">TonB box</keyword>
<sequence>MKLSLYIFLFLFSTAAFGQNSLRGTITDQATQEPLIGASVYLPDLRQGAATDEIGRFAINNLPRGRFLVQIKLIGYSPIIKTVVIAGATTLDQALTPSVTELGTVVVTGVSASTEKRRNPVPTAVVGPNELRRRAGNNIIDAIAHTPGVSQVTTGAAIAKPVIRGLSANRVVTLNNGMRQEGQQWGDEHGIEIDEYSVDRAEIVKGPGSIMYGSDAMAGVINFISPDPVEEGKITGSYAGNYQSNNGLIANSLMNAGNLNGFNWQTRLSQKAAGNYRNRYDSRVYNSGFNELNLNGYVGLNKSWGYSHLNFSSFNQNLGLIEGERDLQGNFLKLAEIDGDEQEVAVTNDDLKGYALNDPRQKVNHLRFASQNNFILGASRVTLNLDWQRNLRQEFGHAHGAEEAEHEPGEEDHEEPGHDEASLIFDLQTLGYDLKYFLPEAAGWNTTFGLAGMQQTNQNRGIEFLIPEYRLADVGVFGFTRKDFGNLHLSGGLRYDRRFINSDALFLNDHSEPTDDPAEAEQTKFISFKRDFSNISGSAGATVDFSQKLSGKLNIARGFRAPNISELSSNGRHEGTVRYEVGNTELKPETSFQVDAGLSLDTDHITLDINGFNNNIDKYIFAEKLRSVAGGDSISDPANPAATFKYVQGDARLYGFEIGMDIHPHPLDWLHFENTFSLVRGIQLNQPDSTRHLPFIPAPRLQSEVRFNFKKGGNLVRNWFTRLEVEHNFRQNKIYSAYGTETPTPAYTLINFGAGFDVPNGRKLTLLSVYLTVNNIFDVAYQNHLSRLKYTAVNEATGRQGVYNMGRNVSLKVIVPLTFRK</sequence>
<proteinExistence type="inferred from homology"/>
<evidence type="ECO:0000256" key="8">
    <source>
        <dbReference type="ARBA" id="ARBA00023170"/>
    </source>
</evidence>
<keyword evidence="4 10" id="KW-0812">Transmembrane</keyword>
<evidence type="ECO:0000256" key="6">
    <source>
        <dbReference type="ARBA" id="ARBA00023077"/>
    </source>
</evidence>
<dbReference type="Proteomes" id="UP000321532">
    <property type="component" value="Unassembled WGS sequence"/>
</dbReference>
<evidence type="ECO:0000256" key="5">
    <source>
        <dbReference type="ARBA" id="ARBA00022729"/>
    </source>
</evidence>
<dbReference type="PANTHER" id="PTHR30069:SF29">
    <property type="entry name" value="HEMOGLOBIN AND HEMOGLOBIN-HAPTOGLOBIN-BINDING PROTEIN 1-RELATED"/>
    <property type="match status" value="1"/>
</dbReference>
<evidence type="ECO:0000256" key="9">
    <source>
        <dbReference type="ARBA" id="ARBA00023237"/>
    </source>
</evidence>
<dbReference type="EMBL" id="BJYS01000002">
    <property type="protein sequence ID" value="GEO02799.1"/>
    <property type="molecule type" value="Genomic_DNA"/>
</dbReference>
<feature type="region of interest" description="Disordered" evidence="12">
    <location>
        <begin position="399"/>
        <end position="418"/>
    </location>
</feature>
<dbReference type="GO" id="GO:0009279">
    <property type="term" value="C:cell outer membrane"/>
    <property type="evidence" value="ECO:0007669"/>
    <property type="project" value="UniProtKB-SubCell"/>
</dbReference>
<evidence type="ECO:0000256" key="13">
    <source>
        <dbReference type="SAM" id="SignalP"/>
    </source>
</evidence>
<feature type="domain" description="TonB-dependent receptor plug" evidence="15">
    <location>
        <begin position="116"/>
        <end position="220"/>
    </location>
</feature>
<protein>
    <submittedName>
        <fullName evidence="16">TonB-dependent receptor</fullName>
    </submittedName>
</protein>
<organism evidence="16 17">
    <name type="scientific">Adhaeribacter aerolatus</name>
    <dbReference type="NCBI Taxonomy" id="670289"/>
    <lineage>
        <taxon>Bacteria</taxon>
        <taxon>Pseudomonadati</taxon>
        <taxon>Bacteroidota</taxon>
        <taxon>Cytophagia</taxon>
        <taxon>Cytophagales</taxon>
        <taxon>Hymenobacteraceae</taxon>
        <taxon>Adhaeribacter</taxon>
    </lineage>
</organism>
<evidence type="ECO:0000256" key="11">
    <source>
        <dbReference type="RuleBase" id="RU003357"/>
    </source>
</evidence>
<evidence type="ECO:0000313" key="16">
    <source>
        <dbReference type="EMBL" id="GEO02799.1"/>
    </source>
</evidence>
<dbReference type="Gene3D" id="2.40.170.20">
    <property type="entry name" value="TonB-dependent receptor, beta-barrel domain"/>
    <property type="match status" value="1"/>
</dbReference>
<dbReference type="OrthoDB" id="9795928at2"/>
<dbReference type="Gene3D" id="2.60.40.1120">
    <property type="entry name" value="Carboxypeptidase-like, regulatory domain"/>
    <property type="match status" value="1"/>
</dbReference>
<dbReference type="GO" id="GO:0015344">
    <property type="term" value="F:siderophore uptake transmembrane transporter activity"/>
    <property type="evidence" value="ECO:0007669"/>
    <property type="project" value="TreeGrafter"/>
</dbReference>
<dbReference type="Pfam" id="PF00593">
    <property type="entry name" value="TonB_dep_Rec_b-barrel"/>
    <property type="match status" value="1"/>
</dbReference>
<dbReference type="SUPFAM" id="SSF56935">
    <property type="entry name" value="Porins"/>
    <property type="match status" value="1"/>
</dbReference>
<evidence type="ECO:0000256" key="1">
    <source>
        <dbReference type="ARBA" id="ARBA00004571"/>
    </source>
</evidence>
<evidence type="ECO:0000256" key="7">
    <source>
        <dbReference type="ARBA" id="ARBA00023136"/>
    </source>
</evidence>
<keyword evidence="9 10" id="KW-0998">Cell outer membrane</keyword>
<dbReference type="PROSITE" id="PS52016">
    <property type="entry name" value="TONB_DEPENDENT_REC_3"/>
    <property type="match status" value="1"/>
</dbReference>
<dbReference type="InterPro" id="IPR000531">
    <property type="entry name" value="Beta-barrel_TonB"/>
</dbReference>
<keyword evidence="3 10" id="KW-1134">Transmembrane beta strand</keyword>
<evidence type="ECO:0000313" key="17">
    <source>
        <dbReference type="Proteomes" id="UP000321532"/>
    </source>
</evidence>
<dbReference type="SUPFAM" id="SSF49464">
    <property type="entry name" value="Carboxypeptidase regulatory domain-like"/>
    <property type="match status" value="1"/>
</dbReference>
<evidence type="ECO:0000256" key="3">
    <source>
        <dbReference type="ARBA" id="ARBA00022452"/>
    </source>
</evidence>
<dbReference type="InterPro" id="IPR008969">
    <property type="entry name" value="CarboxyPept-like_regulatory"/>
</dbReference>
<comment type="subcellular location">
    <subcellularLocation>
        <location evidence="1 10">Cell outer membrane</location>
        <topology evidence="1 10">Multi-pass membrane protein</topology>
    </subcellularLocation>
</comment>
<evidence type="ECO:0000256" key="4">
    <source>
        <dbReference type="ARBA" id="ARBA00022692"/>
    </source>
</evidence>
<name>A0A512ASW1_9BACT</name>
<dbReference type="Pfam" id="PF13715">
    <property type="entry name" value="CarbopepD_reg_2"/>
    <property type="match status" value="1"/>
</dbReference>
<dbReference type="PANTHER" id="PTHR30069">
    <property type="entry name" value="TONB-DEPENDENT OUTER MEMBRANE RECEPTOR"/>
    <property type="match status" value="1"/>
</dbReference>
<gene>
    <name evidence="16" type="ORF">AAE02nite_04630</name>
</gene>
<dbReference type="Pfam" id="PF07715">
    <property type="entry name" value="Plug"/>
    <property type="match status" value="1"/>
</dbReference>
<dbReference type="InterPro" id="IPR012910">
    <property type="entry name" value="Plug_dom"/>
</dbReference>
<keyword evidence="2 10" id="KW-0813">Transport</keyword>
<evidence type="ECO:0000259" key="14">
    <source>
        <dbReference type="Pfam" id="PF00593"/>
    </source>
</evidence>
<dbReference type="RefSeq" id="WP_146894842.1">
    <property type="nucleotide sequence ID" value="NZ_BJYS01000002.1"/>
</dbReference>
<feature type="chain" id="PRO_5021737381" evidence="13">
    <location>
        <begin position="19"/>
        <end position="821"/>
    </location>
</feature>
<keyword evidence="8 16" id="KW-0675">Receptor</keyword>
<accession>A0A512ASW1</accession>
<feature type="signal peptide" evidence="13">
    <location>
        <begin position="1"/>
        <end position="18"/>
    </location>
</feature>
<comment type="similarity">
    <text evidence="10 11">Belongs to the TonB-dependent receptor family.</text>
</comment>
<dbReference type="InterPro" id="IPR037066">
    <property type="entry name" value="Plug_dom_sf"/>
</dbReference>
<comment type="caution">
    <text evidence="16">The sequence shown here is derived from an EMBL/GenBank/DDBJ whole genome shotgun (WGS) entry which is preliminary data.</text>
</comment>
<dbReference type="InterPro" id="IPR039426">
    <property type="entry name" value="TonB-dep_rcpt-like"/>
</dbReference>
<evidence type="ECO:0000256" key="2">
    <source>
        <dbReference type="ARBA" id="ARBA00022448"/>
    </source>
</evidence>
<evidence type="ECO:0000256" key="10">
    <source>
        <dbReference type="PROSITE-ProRule" id="PRU01360"/>
    </source>
</evidence>
<keyword evidence="7 10" id="KW-0472">Membrane</keyword>
<evidence type="ECO:0000259" key="15">
    <source>
        <dbReference type="Pfam" id="PF07715"/>
    </source>
</evidence>
<feature type="domain" description="TonB-dependent receptor-like beta-barrel" evidence="14">
    <location>
        <begin position="261"/>
        <end position="776"/>
    </location>
</feature>